<name>A0A197JQZ4_9FUNG</name>
<feature type="chain" id="PRO_5008276168" evidence="1">
    <location>
        <begin position="28"/>
        <end position="382"/>
    </location>
</feature>
<accession>A0A197JQZ4</accession>
<sequence length="382" mass="41275">MRYAIITFAIVMMAASLSSFGNKHVGALPLQLIKRAVDITQCFGEHLLEHHTQSTLNQPFGRLVTKQAFDDNCKALFLPGGIKAVHGIKLTALDFDFTDPDPLKITLSSPEMLVDVIPGLPGLITSTRQDVILVDNGVEIAKFSTPWADGVMDGNVLKTTVGRTTVNVIDDKREKFSAFISALTINPSHTFILKGEVHVKMNIALTSTPGVLAVSGPFGSFTKAAKKIGDLVPSKIVTITGIYFESEVTLTGFANFPDIEFVELLEKTENADGGFTIKSKVNIKNVSQLSVKMGNVQFNTFDAESSEPIGITVLEQLTLARGDNFITAVSTSTSATKNPHEIYTRVTENGETFRLEGSLESSMNDPILAKGISVVRASVKIP</sequence>
<dbReference type="Pfam" id="PF12505">
    <property type="entry name" value="DUF3712"/>
    <property type="match status" value="1"/>
</dbReference>
<feature type="non-terminal residue" evidence="2">
    <location>
        <position position="382"/>
    </location>
</feature>
<evidence type="ECO:0000256" key="1">
    <source>
        <dbReference type="SAM" id="SignalP"/>
    </source>
</evidence>
<keyword evidence="3" id="KW-1185">Reference proteome</keyword>
<organism evidence="2 3">
    <name type="scientific">Linnemannia elongata AG-77</name>
    <dbReference type="NCBI Taxonomy" id="1314771"/>
    <lineage>
        <taxon>Eukaryota</taxon>
        <taxon>Fungi</taxon>
        <taxon>Fungi incertae sedis</taxon>
        <taxon>Mucoromycota</taxon>
        <taxon>Mortierellomycotina</taxon>
        <taxon>Mortierellomycetes</taxon>
        <taxon>Mortierellales</taxon>
        <taxon>Mortierellaceae</taxon>
        <taxon>Linnemannia</taxon>
    </lineage>
</organism>
<dbReference type="InterPro" id="IPR022185">
    <property type="entry name" value="DUF3712"/>
</dbReference>
<dbReference type="OrthoDB" id="2394524at2759"/>
<feature type="signal peptide" evidence="1">
    <location>
        <begin position="1"/>
        <end position="27"/>
    </location>
</feature>
<evidence type="ECO:0000313" key="2">
    <source>
        <dbReference type="EMBL" id="OAQ26749.1"/>
    </source>
</evidence>
<proteinExistence type="predicted"/>
<protein>
    <submittedName>
        <fullName evidence="2">Uncharacterized protein</fullName>
    </submittedName>
</protein>
<gene>
    <name evidence="2" type="ORF">K457DRAFT_21928</name>
</gene>
<dbReference type="AlphaFoldDB" id="A0A197JQZ4"/>
<reference evidence="2 3" key="1">
    <citation type="submission" date="2016-05" db="EMBL/GenBank/DDBJ databases">
        <title>Genome sequencing reveals origins of a unique bacterial endosymbiosis in the earliest lineages of terrestrial Fungi.</title>
        <authorList>
            <consortium name="DOE Joint Genome Institute"/>
            <person name="Uehling J."/>
            <person name="Gryganskyi A."/>
            <person name="Hameed K."/>
            <person name="Tschaplinski T."/>
            <person name="Misztal P."/>
            <person name="Wu S."/>
            <person name="Desiro A."/>
            <person name="Vande Pol N."/>
            <person name="Du Z.-Y."/>
            <person name="Zienkiewicz A."/>
            <person name="Zienkiewicz K."/>
            <person name="Morin E."/>
            <person name="Tisserant E."/>
            <person name="Splivallo R."/>
            <person name="Hainaut M."/>
            <person name="Henrissat B."/>
            <person name="Ohm R."/>
            <person name="Kuo A."/>
            <person name="Yan J."/>
            <person name="Lipzen A."/>
            <person name="Nolan M."/>
            <person name="Labutti K."/>
            <person name="Barry K."/>
            <person name="Goldstein A."/>
            <person name="Labbe J."/>
            <person name="Schadt C."/>
            <person name="Tuskan G."/>
            <person name="Grigoriev I."/>
            <person name="Martin F."/>
            <person name="Vilgalys R."/>
            <person name="Bonito G."/>
        </authorList>
    </citation>
    <scope>NUCLEOTIDE SEQUENCE [LARGE SCALE GENOMIC DNA]</scope>
    <source>
        <strain evidence="2 3">AG-77</strain>
    </source>
</reference>
<dbReference type="Proteomes" id="UP000078512">
    <property type="component" value="Unassembled WGS sequence"/>
</dbReference>
<dbReference type="EMBL" id="KV442064">
    <property type="protein sequence ID" value="OAQ26749.1"/>
    <property type="molecule type" value="Genomic_DNA"/>
</dbReference>
<evidence type="ECO:0000313" key="3">
    <source>
        <dbReference type="Proteomes" id="UP000078512"/>
    </source>
</evidence>
<keyword evidence="1" id="KW-0732">Signal</keyword>